<evidence type="ECO:0000313" key="2">
    <source>
        <dbReference type="Proteomes" id="UP000002350"/>
    </source>
</evidence>
<dbReference type="KEGG" id="svo:SVI_1360"/>
<dbReference type="RefSeq" id="WP_013050641.1">
    <property type="nucleotide sequence ID" value="NC_014012.1"/>
</dbReference>
<dbReference type="Proteomes" id="UP000002350">
    <property type="component" value="Chromosome"/>
</dbReference>
<keyword evidence="2" id="KW-1185">Reference proteome</keyword>
<gene>
    <name evidence="1" type="ordered locus">SVI_1360</name>
</gene>
<evidence type="ECO:0000313" key="1">
    <source>
        <dbReference type="EMBL" id="BAJ01331.1"/>
    </source>
</evidence>
<organism evidence="1 2">
    <name type="scientific">Shewanella violacea (strain JCM 10179 / CIP 106290 / LMG 19151 / DSS12)</name>
    <dbReference type="NCBI Taxonomy" id="637905"/>
    <lineage>
        <taxon>Bacteria</taxon>
        <taxon>Pseudomonadati</taxon>
        <taxon>Pseudomonadota</taxon>
        <taxon>Gammaproteobacteria</taxon>
        <taxon>Alteromonadales</taxon>
        <taxon>Shewanellaceae</taxon>
        <taxon>Shewanella</taxon>
    </lineage>
</organism>
<dbReference type="InterPro" id="IPR036622">
    <property type="entry name" value="LigA_sf"/>
</dbReference>
<proteinExistence type="predicted"/>
<dbReference type="EMBL" id="AP011177">
    <property type="protein sequence ID" value="BAJ01331.1"/>
    <property type="molecule type" value="Genomic_DNA"/>
</dbReference>
<dbReference type="SUPFAM" id="SSF48076">
    <property type="entry name" value="LigA subunit of an aromatic-ring-opening dioxygenase LigAB"/>
    <property type="match status" value="1"/>
</dbReference>
<sequence length="69" mass="7831">MSKLNDLLENLSSDAKLKAKYLENPEQVMEEAGLNDKEKTAMRSGDEKSLTDITGDKRAFSKYIYNSKK</sequence>
<dbReference type="OrthoDB" id="6197820at2"/>
<name>D4ZI32_SHEVD</name>
<dbReference type="HOGENOM" id="CLU_201126_1_0_6"/>
<dbReference type="Gene3D" id="1.10.700.10">
    <property type="entry name" value="Dioxygenase LigAB, LigA subunit"/>
    <property type="match status" value="1"/>
</dbReference>
<accession>D4ZI32</accession>
<dbReference type="AlphaFoldDB" id="D4ZI32"/>
<protein>
    <submittedName>
        <fullName evidence="1">Uncharacterized protein</fullName>
    </submittedName>
</protein>
<reference evidence="2" key="1">
    <citation type="journal article" date="2010" name="Mol. Biosyst.">
        <title>Complete genome sequence and comparative analysis of Shewanella violacea, a psychrophilic and piezophilic bacterium from deep sea floor sediments.</title>
        <authorList>
            <person name="Aono E."/>
            <person name="Baba T."/>
            <person name="Ara T."/>
            <person name="Nishi T."/>
            <person name="Nakamichi T."/>
            <person name="Inamoto E."/>
            <person name="Toyonaga H."/>
            <person name="Hasegawa M."/>
            <person name="Takai Y."/>
            <person name="Okumura Y."/>
            <person name="Baba M."/>
            <person name="Tomita M."/>
            <person name="Kato C."/>
            <person name="Oshima T."/>
            <person name="Nakasone K."/>
            <person name="Mori H."/>
        </authorList>
    </citation>
    <scope>NUCLEOTIDE SEQUENCE [LARGE SCALE GENOMIC DNA]</scope>
    <source>
        <strain evidence="2">JCM 10179 / CIP 106290 / LMG 19151 / DSS12</strain>
    </source>
</reference>